<dbReference type="EMBL" id="JARGDH010000004">
    <property type="protein sequence ID" value="KAL0269947.1"/>
    <property type="molecule type" value="Genomic_DNA"/>
</dbReference>
<sequence>MSMSGEEGVSRGGEIVARIIREIDAVEKVLGAFPEEPAVQKEASFLRAVRNSRVASTNNKFALFDGDQGEFLVTVLSADDLCGQQEEGNDPFVSSSTGSIYYAADYDPAEEAPRKSVRELLDLMFASTVGKLNGRESEKPDRENFLR</sequence>
<evidence type="ECO:0000313" key="1">
    <source>
        <dbReference type="EMBL" id="KAL0269947.1"/>
    </source>
</evidence>
<proteinExistence type="predicted"/>
<gene>
    <name evidence="1" type="ORF">PYX00_007520</name>
</gene>
<accession>A0AAW2HK80</accession>
<comment type="caution">
    <text evidence="1">The sequence shown here is derived from an EMBL/GenBank/DDBJ whole genome shotgun (WGS) entry which is preliminary data.</text>
</comment>
<dbReference type="AlphaFoldDB" id="A0AAW2HK80"/>
<protein>
    <submittedName>
        <fullName evidence="1">Uncharacterized protein</fullName>
    </submittedName>
</protein>
<reference evidence="1" key="1">
    <citation type="journal article" date="2024" name="Gigascience">
        <title>Chromosome-level genome of the poultry shaft louse Menopon gallinae provides insight into the host-switching and adaptive evolution of parasitic lice.</title>
        <authorList>
            <person name="Xu Y."/>
            <person name="Ma L."/>
            <person name="Liu S."/>
            <person name="Liang Y."/>
            <person name="Liu Q."/>
            <person name="He Z."/>
            <person name="Tian L."/>
            <person name="Duan Y."/>
            <person name="Cai W."/>
            <person name="Li H."/>
            <person name="Song F."/>
        </authorList>
    </citation>
    <scope>NUCLEOTIDE SEQUENCE</scope>
    <source>
        <strain evidence="1">Cailab_2023a</strain>
    </source>
</reference>
<name>A0AAW2HK80_9NEOP</name>
<organism evidence="1">
    <name type="scientific">Menopon gallinae</name>
    <name type="common">poultry shaft louse</name>
    <dbReference type="NCBI Taxonomy" id="328185"/>
    <lineage>
        <taxon>Eukaryota</taxon>
        <taxon>Metazoa</taxon>
        <taxon>Ecdysozoa</taxon>
        <taxon>Arthropoda</taxon>
        <taxon>Hexapoda</taxon>
        <taxon>Insecta</taxon>
        <taxon>Pterygota</taxon>
        <taxon>Neoptera</taxon>
        <taxon>Paraneoptera</taxon>
        <taxon>Psocodea</taxon>
        <taxon>Troctomorpha</taxon>
        <taxon>Phthiraptera</taxon>
        <taxon>Amblycera</taxon>
        <taxon>Menoponidae</taxon>
        <taxon>Menopon</taxon>
    </lineage>
</organism>